<dbReference type="OrthoDB" id="9806135at2"/>
<keyword evidence="11" id="KW-1185">Reference proteome</keyword>
<evidence type="ECO:0000256" key="9">
    <source>
        <dbReference type="RuleBase" id="RU003906"/>
    </source>
</evidence>
<keyword evidence="5 7" id="KW-0687">Ribonucleoprotein</keyword>
<keyword evidence="2 7" id="KW-0699">rRNA-binding</keyword>
<dbReference type="HAMAP" id="MF_01325_B">
    <property type="entry name" value="Ribosomal_uL3_B"/>
    <property type="match status" value="1"/>
</dbReference>
<dbReference type="KEGG" id="erl:AOC36_06200"/>
<evidence type="ECO:0000256" key="1">
    <source>
        <dbReference type="ARBA" id="ARBA00006540"/>
    </source>
</evidence>
<protein>
    <recommendedName>
        <fullName evidence="6 7">Large ribosomal subunit protein uL3</fullName>
    </recommendedName>
</protein>
<dbReference type="NCBIfam" id="TIGR03625">
    <property type="entry name" value="L3_bact"/>
    <property type="match status" value="1"/>
</dbReference>
<evidence type="ECO:0000256" key="2">
    <source>
        <dbReference type="ARBA" id="ARBA00022730"/>
    </source>
</evidence>
<dbReference type="Gene3D" id="2.40.30.10">
    <property type="entry name" value="Translation factors"/>
    <property type="match status" value="1"/>
</dbReference>
<comment type="subunit">
    <text evidence="7 9">Part of the 50S ribosomal subunit. Forms a cluster with proteins L14 and L19.</text>
</comment>
<dbReference type="PANTHER" id="PTHR11229:SF16">
    <property type="entry name" value="LARGE RIBOSOMAL SUBUNIT PROTEIN UL3C"/>
    <property type="match status" value="1"/>
</dbReference>
<dbReference type="EMBL" id="CP013213">
    <property type="protein sequence ID" value="AMC93590.1"/>
    <property type="molecule type" value="Genomic_DNA"/>
</dbReference>
<dbReference type="PANTHER" id="PTHR11229">
    <property type="entry name" value="50S RIBOSOMAL PROTEIN L3"/>
    <property type="match status" value="1"/>
</dbReference>
<dbReference type="STRING" id="1514105.AOC36_06200"/>
<evidence type="ECO:0000256" key="5">
    <source>
        <dbReference type="ARBA" id="ARBA00023274"/>
    </source>
</evidence>
<dbReference type="GO" id="GO:0006412">
    <property type="term" value="P:translation"/>
    <property type="evidence" value="ECO:0007669"/>
    <property type="project" value="UniProtKB-UniRule"/>
</dbReference>
<reference evidence="10 11" key="1">
    <citation type="submission" date="2015-10" db="EMBL/GenBank/DDBJ databases">
        <title>Erysipelothrix larvae sp. LV19 isolated from the larval gut of the rhinoceros beetle, Trypoxylus dichotomus.</title>
        <authorList>
            <person name="Lim S."/>
            <person name="Kim B.-C."/>
        </authorList>
    </citation>
    <scope>NUCLEOTIDE SEQUENCE [LARGE SCALE GENOMIC DNA]</scope>
    <source>
        <strain evidence="10 11">LV19</strain>
    </source>
</reference>
<dbReference type="RefSeq" id="WP_067632512.1">
    <property type="nucleotide sequence ID" value="NZ_CP013213.1"/>
</dbReference>
<dbReference type="InterPro" id="IPR000597">
    <property type="entry name" value="Ribosomal_uL3"/>
</dbReference>
<dbReference type="GO" id="GO:0003735">
    <property type="term" value="F:structural constituent of ribosome"/>
    <property type="evidence" value="ECO:0007669"/>
    <property type="project" value="UniProtKB-UniRule"/>
</dbReference>
<evidence type="ECO:0000256" key="4">
    <source>
        <dbReference type="ARBA" id="ARBA00022980"/>
    </source>
</evidence>
<dbReference type="InterPro" id="IPR009000">
    <property type="entry name" value="Transl_B-barrel_sf"/>
</dbReference>
<organism evidence="10 11">
    <name type="scientific">Erysipelothrix larvae</name>
    <dbReference type="NCBI Taxonomy" id="1514105"/>
    <lineage>
        <taxon>Bacteria</taxon>
        <taxon>Bacillati</taxon>
        <taxon>Bacillota</taxon>
        <taxon>Erysipelotrichia</taxon>
        <taxon>Erysipelotrichales</taxon>
        <taxon>Erysipelotrichaceae</taxon>
        <taxon>Erysipelothrix</taxon>
    </lineage>
</organism>
<dbReference type="SUPFAM" id="SSF50447">
    <property type="entry name" value="Translation proteins"/>
    <property type="match status" value="1"/>
</dbReference>
<accession>A0A0X8H059</accession>
<comment type="function">
    <text evidence="7 9">One of the primary rRNA binding proteins, it binds directly near the 3'-end of the 23S rRNA, where it nucleates assembly of the 50S subunit.</text>
</comment>
<dbReference type="InterPro" id="IPR019927">
    <property type="entry name" value="Ribosomal_uL3_bac/org-type"/>
</dbReference>
<evidence type="ECO:0000256" key="3">
    <source>
        <dbReference type="ARBA" id="ARBA00022884"/>
    </source>
</evidence>
<dbReference type="Gene3D" id="3.30.160.810">
    <property type="match status" value="1"/>
</dbReference>
<dbReference type="GO" id="GO:0022625">
    <property type="term" value="C:cytosolic large ribosomal subunit"/>
    <property type="evidence" value="ECO:0007669"/>
    <property type="project" value="TreeGrafter"/>
</dbReference>
<keyword evidence="3 7" id="KW-0694">RNA-binding</keyword>
<dbReference type="InterPro" id="IPR019926">
    <property type="entry name" value="Ribosomal_uL3_CS"/>
</dbReference>
<dbReference type="GO" id="GO:0019843">
    <property type="term" value="F:rRNA binding"/>
    <property type="evidence" value="ECO:0007669"/>
    <property type="project" value="UniProtKB-UniRule"/>
</dbReference>
<dbReference type="AlphaFoldDB" id="A0A0X8H059"/>
<comment type="similarity">
    <text evidence="1 7 8">Belongs to the universal ribosomal protein uL3 family.</text>
</comment>
<evidence type="ECO:0000256" key="6">
    <source>
        <dbReference type="ARBA" id="ARBA00035243"/>
    </source>
</evidence>
<dbReference type="Pfam" id="PF00297">
    <property type="entry name" value="Ribosomal_L3"/>
    <property type="match status" value="1"/>
</dbReference>
<evidence type="ECO:0000313" key="11">
    <source>
        <dbReference type="Proteomes" id="UP000063781"/>
    </source>
</evidence>
<evidence type="ECO:0000313" key="10">
    <source>
        <dbReference type="EMBL" id="AMC93590.1"/>
    </source>
</evidence>
<proteinExistence type="inferred from homology"/>
<sequence length="230" mass="24810">MKGLLGRKLGMTQVFTTDGTLIPVSVVEVLPNVVLQKKTLETDNYEAVQLGVVDVKEHRANKSEIAHAAKANTAPKHFVREIAGSELLSYEVGDEIKADLFSAGEFVDVTGTSRGKGYQGAIRRNNQAIGPKAHGSGFHRGVGSLATGGRNNGYINKGRIMAGHEGARTRTNQNLEIIKVDTENNYILVKGNVPGPRRGYVVVKTTTKHVKSTSPVELIDYSAKEDSENA</sequence>
<gene>
    <name evidence="7" type="primary">rplC</name>
    <name evidence="10" type="ORF">AOC36_06200</name>
</gene>
<evidence type="ECO:0000256" key="8">
    <source>
        <dbReference type="RuleBase" id="RU003905"/>
    </source>
</evidence>
<dbReference type="PROSITE" id="PS00474">
    <property type="entry name" value="RIBOSOMAL_L3"/>
    <property type="match status" value="1"/>
</dbReference>
<keyword evidence="4 7" id="KW-0689">Ribosomal protein</keyword>
<name>A0A0X8H059_9FIRM</name>
<dbReference type="Proteomes" id="UP000063781">
    <property type="component" value="Chromosome"/>
</dbReference>
<evidence type="ECO:0000256" key="7">
    <source>
        <dbReference type="HAMAP-Rule" id="MF_01325"/>
    </source>
</evidence>